<protein>
    <submittedName>
        <fullName evidence="1">Uncharacterized protein</fullName>
    </submittedName>
</protein>
<evidence type="ECO:0000313" key="2">
    <source>
        <dbReference type="Proteomes" id="UP000318943"/>
    </source>
</evidence>
<sequence length="311" mass="35012">MASSIMDLMKPGFTTGDPFDAAEMRRQREQREGIKSSITMETFVKKAAEMDRAQREKWEKPLKEKEAASASETLKWMAKEVQREKEERARNLAERQKGINVLNDFINRMAPLVGNPHAYLRENEQIPESANTPEKVFKAAVDEDLLDTMILEHAAIMKPENMKTGDRTKDLHLEALQALADELTFIGSGRLVVGSLSGPVRLSVVGKDGRRGVANMIGGEEFRLIGAHIANSTGALWLHMKPVSPEKFDYAEVSLEFAKEGHFGMLFDRLESAVEGGIVKRCKALAEIRMAEREQREMAERQTQYADFGSW</sequence>
<proteinExistence type="predicted"/>
<comment type="caution">
    <text evidence="1">The sequence shown here is derived from an EMBL/GenBank/DDBJ whole genome shotgun (WGS) entry which is preliminary data.</text>
</comment>
<keyword evidence="2" id="KW-1185">Reference proteome</keyword>
<dbReference type="Proteomes" id="UP000318943">
    <property type="component" value="Unassembled WGS sequence"/>
</dbReference>
<organism evidence="1 2">
    <name type="scientific">Cupriavidus campinensis</name>
    <dbReference type="NCBI Taxonomy" id="151783"/>
    <lineage>
        <taxon>Bacteria</taxon>
        <taxon>Pseudomonadati</taxon>
        <taxon>Pseudomonadota</taxon>
        <taxon>Betaproteobacteria</taxon>
        <taxon>Burkholderiales</taxon>
        <taxon>Burkholderiaceae</taxon>
        <taxon>Cupriavidus</taxon>
    </lineage>
</organism>
<dbReference type="RefSeq" id="WP_144196701.1">
    <property type="nucleotide sequence ID" value="NZ_VCIZ01000002.1"/>
</dbReference>
<gene>
    <name evidence="1" type="ORF">FGG12_05925</name>
</gene>
<accession>A0ABY3ESQ9</accession>
<name>A0ABY3ESQ9_9BURK</name>
<evidence type="ECO:0000313" key="1">
    <source>
        <dbReference type="EMBL" id="TSP14008.1"/>
    </source>
</evidence>
<reference evidence="1 2" key="1">
    <citation type="submission" date="2019-05" db="EMBL/GenBank/DDBJ databases">
        <title>Whole genome sequence analysis of Cupriavidus campinensis S14E4C strain.</title>
        <authorList>
            <person name="Abbaszade G."/>
            <person name="Szabo A."/>
            <person name="Toumi M."/>
            <person name="Toth E."/>
        </authorList>
    </citation>
    <scope>NUCLEOTIDE SEQUENCE [LARGE SCALE GENOMIC DNA]</scope>
    <source>
        <strain evidence="1 2">S14E4C</strain>
    </source>
</reference>
<dbReference type="EMBL" id="VCIZ01000002">
    <property type="protein sequence ID" value="TSP14008.1"/>
    <property type="molecule type" value="Genomic_DNA"/>
</dbReference>